<evidence type="ECO:0000313" key="2">
    <source>
        <dbReference type="Proteomes" id="UP001626536"/>
    </source>
</evidence>
<sequence>MAQLPFDPSKLSPPDLELYNDMIERRRAQGADFGGPYAALMNHPELCRRVDDLGFYLKFQGCLPRDIYQFVVLSVARSTGAAFEWIDHIRHAEAAGVPLPVIDALKQDGVLDGAFPAPYDLAAKVLGFTLVWKDIPQALQDQSIQEFGMEGFVELVVLSGFYQMFSAINQGFGVSPPAGASKPF</sequence>
<keyword evidence="2" id="KW-1185">Reference proteome</keyword>
<evidence type="ECO:0000313" key="1">
    <source>
        <dbReference type="EMBL" id="WOJ91021.1"/>
    </source>
</evidence>
<organism evidence="1 2">
    <name type="scientific">Methylocapsa polymorpha</name>
    <dbReference type="NCBI Taxonomy" id="3080828"/>
    <lineage>
        <taxon>Bacteria</taxon>
        <taxon>Pseudomonadati</taxon>
        <taxon>Pseudomonadota</taxon>
        <taxon>Alphaproteobacteria</taxon>
        <taxon>Hyphomicrobiales</taxon>
        <taxon>Beijerinckiaceae</taxon>
        <taxon>Methylocapsa</taxon>
    </lineage>
</organism>
<dbReference type="Gene3D" id="1.20.1290.10">
    <property type="entry name" value="AhpD-like"/>
    <property type="match status" value="1"/>
</dbReference>
<protein>
    <submittedName>
        <fullName evidence="1">Carboxymuconolactone decarboxylase</fullName>
    </submittedName>
</protein>
<gene>
    <name evidence="1" type="ORF">RZS28_06985</name>
</gene>
<dbReference type="RefSeq" id="WP_407340610.1">
    <property type="nucleotide sequence ID" value="NZ_CP136862.1"/>
</dbReference>
<dbReference type="SUPFAM" id="SSF69118">
    <property type="entry name" value="AhpD-like"/>
    <property type="match status" value="1"/>
</dbReference>
<name>A0ABZ0HYR2_9HYPH</name>
<accession>A0ABZ0HYR2</accession>
<dbReference type="Proteomes" id="UP001626536">
    <property type="component" value="Chromosome"/>
</dbReference>
<dbReference type="PANTHER" id="PTHR34846">
    <property type="entry name" value="4-CARBOXYMUCONOLACTONE DECARBOXYLASE FAMILY PROTEIN (AFU_ORTHOLOGUE AFUA_6G11590)"/>
    <property type="match status" value="1"/>
</dbReference>
<dbReference type="InterPro" id="IPR029032">
    <property type="entry name" value="AhpD-like"/>
</dbReference>
<dbReference type="PANTHER" id="PTHR34846:SF11">
    <property type="entry name" value="4-CARBOXYMUCONOLACTONE DECARBOXYLASE FAMILY PROTEIN (AFU_ORTHOLOGUE AFUA_6G11590)"/>
    <property type="match status" value="1"/>
</dbReference>
<reference evidence="1 2" key="1">
    <citation type="submission" date="2023-10" db="EMBL/GenBank/DDBJ databases">
        <title>Novel methanotroph of the genus Methylocapsa from a subarctic wetland.</title>
        <authorList>
            <person name="Belova S.E."/>
            <person name="Oshkin I.Y."/>
            <person name="Miroshnikov K."/>
            <person name="Dedysh S.N."/>
        </authorList>
    </citation>
    <scope>NUCLEOTIDE SEQUENCE [LARGE SCALE GENOMIC DNA]</scope>
    <source>
        <strain evidence="1 2">RX1</strain>
    </source>
</reference>
<dbReference type="EMBL" id="CP136862">
    <property type="protein sequence ID" value="WOJ91021.1"/>
    <property type="molecule type" value="Genomic_DNA"/>
</dbReference>
<proteinExistence type="predicted"/>